<organism evidence="2">
    <name type="scientific">Ignisphaera aggregans</name>
    <dbReference type="NCBI Taxonomy" id="334771"/>
    <lineage>
        <taxon>Archaea</taxon>
        <taxon>Thermoproteota</taxon>
        <taxon>Thermoprotei</taxon>
        <taxon>Desulfurococcales</taxon>
        <taxon>Desulfurococcaceae</taxon>
        <taxon>Ignisphaera</taxon>
    </lineage>
</organism>
<evidence type="ECO:0000313" key="2">
    <source>
        <dbReference type="EMBL" id="HHP82369.1"/>
    </source>
</evidence>
<keyword evidence="1" id="KW-0472">Membrane</keyword>
<protein>
    <recommendedName>
        <fullName evidence="3">ECF transporter S component</fullName>
    </recommendedName>
</protein>
<feature type="transmembrane region" description="Helical" evidence="1">
    <location>
        <begin position="215"/>
        <end position="237"/>
    </location>
</feature>
<feature type="transmembrane region" description="Helical" evidence="1">
    <location>
        <begin position="12"/>
        <end position="36"/>
    </location>
</feature>
<evidence type="ECO:0008006" key="3">
    <source>
        <dbReference type="Google" id="ProtNLM"/>
    </source>
</evidence>
<dbReference type="AlphaFoldDB" id="A0A7C5XNC9"/>
<dbReference type="Gene3D" id="1.10.1760.20">
    <property type="match status" value="1"/>
</dbReference>
<evidence type="ECO:0000256" key="1">
    <source>
        <dbReference type="SAM" id="Phobius"/>
    </source>
</evidence>
<keyword evidence="1" id="KW-1133">Transmembrane helix</keyword>
<feature type="transmembrane region" description="Helical" evidence="1">
    <location>
        <begin position="48"/>
        <end position="68"/>
    </location>
</feature>
<proteinExistence type="predicted"/>
<comment type="caution">
    <text evidence="2">The sequence shown here is derived from an EMBL/GenBank/DDBJ whole genome shotgun (WGS) entry which is preliminary data.</text>
</comment>
<gene>
    <name evidence="2" type="ORF">ENM84_06870</name>
</gene>
<sequence length="255" mass="27866">MNRDRGVRPSYIAGFAGVGAAIYYMFLFLPGVPVIGLPQIRMDIGASLAPLLGLILGPYIGGLAVFVGNLIKSLTPPNPYGMPFILCAPLSALGAGMLVVKKWKIPMVILVAILIASMFTPPFYPVTSYWYVYLLAFFDKIAAVVITPIAIKMINSRKSSYRYIALYLAFFIAREMDKAFGNLVFSLPSIYSGLFGITDVAIVRGLFTVAPLFYVVQYILEAVIGFAIAIPTVKALLRAPAISEILYIKNLKSFK</sequence>
<feature type="transmembrane region" description="Helical" evidence="1">
    <location>
        <begin position="80"/>
        <end position="100"/>
    </location>
</feature>
<name>A0A7C5XNC9_9CREN</name>
<feature type="transmembrane region" description="Helical" evidence="1">
    <location>
        <begin position="130"/>
        <end position="151"/>
    </location>
</feature>
<feature type="transmembrane region" description="Helical" evidence="1">
    <location>
        <begin position="107"/>
        <end position="124"/>
    </location>
</feature>
<reference evidence="2" key="1">
    <citation type="journal article" date="2020" name="mSystems">
        <title>Genome- and Community-Level Interaction Insights into Carbon Utilization and Element Cycling Functions of Hydrothermarchaeota in Hydrothermal Sediment.</title>
        <authorList>
            <person name="Zhou Z."/>
            <person name="Liu Y."/>
            <person name="Xu W."/>
            <person name="Pan J."/>
            <person name="Luo Z.H."/>
            <person name="Li M."/>
        </authorList>
    </citation>
    <scope>NUCLEOTIDE SEQUENCE [LARGE SCALE GENOMIC DNA]</scope>
    <source>
        <strain evidence="2">SpSt-1121</strain>
    </source>
</reference>
<keyword evidence="1" id="KW-0812">Transmembrane</keyword>
<accession>A0A7C5XNC9</accession>
<feature type="transmembrane region" description="Helical" evidence="1">
    <location>
        <begin position="183"/>
        <end position="203"/>
    </location>
</feature>
<dbReference type="EMBL" id="DRZI01000293">
    <property type="protein sequence ID" value="HHP82369.1"/>
    <property type="molecule type" value="Genomic_DNA"/>
</dbReference>